<keyword evidence="6" id="KW-1185">Reference proteome</keyword>
<feature type="domain" description="Conserved oligomeric Golgi complex subunit 3 C-terminal" evidence="4">
    <location>
        <begin position="237"/>
        <end position="593"/>
    </location>
</feature>
<reference evidence="5 6" key="1">
    <citation type="submission" date="2020-01" db="EMBL/GenBank/DDBJ databases">
        <title>Aspergillus terreus IFO 6365 whole genome shotgun sequence.</title>
        <authorList>
            <person name="Kanamasa S."/>
            <person name="Takahashi H."/>
        </authorList>
    </citation>
    <scope>NUCLEOTIDE SEQUENCE [LARGE SCALE GENOMIC DNA]</scope>
    <source>
        <strain evidence="5 6">IFO 6365</strain>
    </source>
</reference>
<dbReference type="InterPro" id="IPR035994">
    <property type="entry name" value="Nucleoside_phosphorylase_sf"/>
</dbReference>
<dbReference type="Pfam" id="PF20671">
    <property type="entry name" value="COG3_C"/>
    <property type="match status" value="1"/>
</dbReference>
<comment type="caution">
    <text evidence="5">The sequence shown here is derived from an EMBL/GenBank/DDBJ whole genome shotgun (WGS) entry which is preliminary data.</text>
</comment>
<evidence type="ECO:0000259" key="1">
    <source>
        <dbReference type="Pfam" id="PF00931"/>
    </source>
</evidence>
<evidence type="ECO:0000259" key="3">
    <source>
        <dbReference type="Pfam" id="PF04136"/>
    </source>
</evidence>
<dbReference type="Pfam" id="PF00931">
    <property type="entry name" value="NB-ARC"/>
    <property type="match status" value="1"/>
</dbReference>
<dbReference type="CDD" id="cd09008">
    <property type="entry name" value="MTAN"/>
    <property type="match status" value="1"/>
</dbReference>
<dbReference type="Gene3D" id="3.40.50.300">
    <property type="entry name" value="P-loop containing nucleotide triphosphate hydrolases"/>
    <property type="match status" value="1"/>
</dbReference>
<dbReference type="NCBIfam" id="NF040586">
    <property type="entry name" value="FxSxx_TPR"/>
    <property type="match status" value="1"/>
</dbReference>
<dbReference type="SUPFAM" id="SSF48452">
    <property type="entry name" value="TPR-like"/>
    <property type="match status" value="1"/>
</dbReference>
<dbReference type="Pfam" id="PF01048">
    <property type="entry name" value="PNP_UDP_1"/>
    <property type="match status" value="1"/>
</dbReference>
<dbReference type="InterPro" id="IPR048685">
    <property type="entry name" value="COG3_C"/>
</dbReference>
<dbReference type="Pfam" id="PF04136">
    <property type="entry name" value="COG3_N"/>
    <property type="match status" value="1"/>
</dbReference>
<dbReference type="VEuPathDB" id="FungiDB:ATEG_04643"/>
<name>A0A5M3YPN7_ASPTE</name>
<dbReference type="SUPFAM" id="SSF53167">
    <property type="entry name" value="Purine and uridine phosphorylases"/>
    <property type="match status" value="1"/>
</dbReference>
<accession>A0A5M3YPN7</accession>
<dbReference type="GO" id="GO:0043531">
    <property type="term" value="F:ADP binding"/>
    <property type="evidence" value="ECO:0007669"/>
    <property type="project" value="InterPro"/>
</dbReference>
<dbReference type="OrthoDB" id="296793at2759"/>
<organism evidence="5 6">
    <name type="scientific">Aspergillus terreus</name>
    <dbReference type="NCBI Taxonomy" id="33178"/>
    <lineage>
        <taxon>Eukaryota</taxon>
        <taxon>Fungi</taxon>
        <taxon>Dikarya</taxon>
        <taxon>Ascomycota</taxon>
        <taxon>Pezizomycotina</taxon>
        <taxon>Eurotiomycetes</taxon>
        <taxon>Eurotiomycetidae</taxon>
        <taxon>Eurotiales</taxon>
        <taxon>Aspergillaceae</taxon>
        <taxon>Aspergillus</taxon>
        <taxon>Aspergillus subgen. Circumdati</taxon>
    </lineage>
</organism>
<dbReference type="PANTHER" id="PTHR46082">
    <property type="entry name" value="ATP/GTP-BINDING PROTEIN-RELATED"/>
    <property type="match status" value="1"/>
</dbReference>
<evidence type="ECO:0000259" key="4">
    <source>
        <dbReference type="Pfam" id="PF20671"/>
    </source>
</evidence>
<proteinExistence type="predicted"/>
<dbReference type="Pfam" id="PF13374">
    <property type="entry name" value="TPR_10"/>
    <property type="match status" value="2"/>
</dbReference>
<dbReference type="InterPro" id="IPR053137">
    <property type="entry name" value="NLR-like"/>
</dbReference>
<dbReference type="InterPro" id="IPR000845">
    <property type="entry name" value="Nucleoside_phosphorylase_d"/>
</dbReference>
<evidence type="ECO:0000313" key="6">
    <source>
        <dbReference type="Proteomes" id="UP000452235"/>
    </source>
</evidence>
<sequence length="1793" mass="202206">MRQQAAGKRSRRQTAPPRPPLELQAKGIAAAEAVPEGPESIADVHNELEFSQWYHDIEDSLLETSYDEYQACLHELQMSKSHLDTLLSDTSSTLDLLTSLSQDFKAVELQTSNFQKQCEGLLTAQKRDSELAADIQENLQYYDFLDPASRRLNAPGAGNTVRSQEFSDMLRRLDECLDYMETHPDQKEASVYRSRYRLLLTRALTLIRGHFVSALRDVYVSVSKKIADKQLNDTTMSALLYAKFRVGAPELKQIGLEIQKRAVPPLDPDQGAEAEYQSLLNELHSNYAAIRSKLIIPLVQKNLNDIAQAPSTSKDLVSFARGSISYIRGICLDEFDLWSEWFHGYGGLYDFLEAICEPLYDHLRPRIIHEDKIIRLCQLCTLLQTRYLFDQDEEAESPDANQLDFHSLIQPALEDVQTRLVFRAQAFLRDEIERYKPRPEDLDYPARNKQVSISVTEGQISGRKIAPADALVNISKPTRQGEDGADPSEQDSKWDFESQATFSGWYPTLRKAIWLLSRIYRLVNSTVFDDLAHQIVHQTNDSLHQASSLISSKSSPVDGQLFLMGHLLILKQQIVAFDIEYVAPEVSFDFSGMTSTFWELRERGGLFNPRNLMRLVGHGLLPRVVENMLDAKVELDGRLRTVINDFINGFATKMTASLPAKFVDTRNLQRGELIYPTCRNIEKEVPELRKILSDYLDDARMKETLVGAVQDRVIQIYEDFFGKYTSSEKSKGKPVSKKGKGREDAVWDVDTFAEWCEGVFRVGISGPDDDDDDDVFASRSAELLADDYTVAWICALPLEAAAASVMLDKIHRPFRPPSTDPNAYVLGELNGHFITIACLPTGIYGTVSAATVMAHMCSTFRRIQFALLVGIGGGVPGTENDIRLGDVVVSKPVGKNSGVIQYDYGKTVQGGKFEQTGMLNHPPQALLTYMAYLQAAQMTKHDDTISKIVGDVLARNPDMREQFGPPDQERDYLFSASYHHSNNGSDCDKCDKEQIITRKPRNQAPQVHYGLIASGDQVMKDSETRDRLAQQFGVLCFEMEAAGLMNQLPTLVIRGICDYCDSHKRKDWQGYAALTAAAYTKSLLSVVPSSTDSSQPKNNRRGHWMVPLARNPRFVGRHEEISKVQELITASDGPRQIAITGLGGVGKTQIALELAYRIRDLDKACSIFWIPCTSLGMIDQAYLNIAQTLGLCDVNPAQVNTQIKTYLSSERAGKWLLIFDNADDMDMRPTLEDVLPESEHGCVLFTTRNRKLAVELASSDTIPIPDVDRDTALKILEKSLIDETLLRDSETAVALLKQLTFLPLAIAQASAYINKNSLDLSTYLELLQEKEPDIVDLLSEDFRDAGRYKDIQNPVVTTWLISFEQIQRQNQLAADFLSFMACINPRNIPYSLLPSPSSKKRKLDALGLLSAYSFTNAQDMDISLHRLVHIAVRNWLKKSSVFSHWIQRVADQMAEVFPDSHYTNRGLWRQYLPHALSLVDEEEFTQQREHYLDLLDDMAGCLSSDGRYHEAELLYTDLMEMRIEKDGHECHSTFISIASLAETYWRQGRWNEAEELQVRALEIGKTVLGVEHPDTLASMNDLALTYLDQGRWAEAEELQIQVLQIQKTVLGAEHPDTLIRMHNLASTYRCQERLAKAEELQMHVLKKLKIVLGPKHPDTLTSMSSLSFTWKSLGKLQEAISLLEECYTLRNKVLGPEHRVTTSTFVALSIWKDERDQLPTMQSTELPNCVQHPQSRDGIAVDDSEVAVSKQQPYNWQVMLRPPASRFLEDHPLMKALRTASLAPSGPDTKEVD</sequence>
<dbReference type="InterPro" id="IPR002182">
    <property type="entry name" value="NB-ARC"/>
</dbReference>
<dbReference type="EMBL" id="BLJY01000004">
    <property type="protein sequence ID" value="GFF15501.1"/>
    <property type="molecule type" value="Genomic_DNA"/>
</dbReference>
<dbReference type="GO" id="GO:0003824">
    <property type="term" value="F:catalytic activity"/>
    <property type="evidence" value="ECO:0007669"/>
    <property type="project" value="InterPro"/>
</dbReference>
<gene>
    <name evidence="5" type="ORF">ATEIFO6365_0004062000</name>
</gene>
<dbReference type="InterPro" id="IPR011990">
    <property type="entry name" value="TPR-like_helical_dom_sf"/>
</dbReference>
<evidence type="ECO:0000259" key="2">
    <source>
        <dbReference type="Pfam" id="PF01048"/>
    </source>
</evidence>
<feature type="domain" description="NB-ARC" evidence="1">
    <location>
        <begin position="1119"/>
        <end position="1283"/>
    </location>
</feature>
<dbReference type="Pfam" id="PF13424">
    <property type="entry name" value="TPR_12"/>
    <property type="match status" value="1"/>
</dbReference>
<dbReference type="Gene3D" id="3.40.50.1580">
    <property type="entry name" value="Nucleoside phosphorylase domain"/>
    <property type="match status" value="1"/>
</dbReference>
<evidence type="ECO:0000313" key="5">
    <source>
        <dbReference type="EMBL" id="GFF15501.1"/>
    </source>
</evidence>
<dbReference type="InterPro" id="IPR048320">
    <property type="entry name" value="COG3_N"/>
</dbReference>
<feature type="domain" description="Conserved oligomeric Golgi complex subunit 3 N-terminal" evidence="3">
    <location>
        <begin position="72"/>
        <end position="216"/>
    </location>
</feature>
<dbReference type="PANTHER" id="PTHR46082:SF11">
    <property type="entry name" value="AAA+ ATPASE DOMAIN-CONTAINING PROTEIN-RELATED"/>
    <property type="match status" value="1"/>
</dbReference>
<protein>
    <submittedName>
        <fullName evidence="5">Sec34-like family protein</fullName>
    </submittedName>
</protein>
<dbReference type="Gene3D" id="1.25.40.10">
    <property type="entry name" value="Tetratricopeptide repeat domain"/>
    <property type="match status" value="2"/>
</dbReference>
<feature type="domain" description="Nucleoside phosphorylase" evidence="2">
    <location>
        <begin position="790"/>
        <end position="1068"/>
    </location>
</feature>
<dbReference type="InterPro" id="IPR027417">
    <property type="entry name" value="P-loop_NTPase"/>
</dbReference>
<dbReference type="GO" id="GO:0009116">
    <property type="term" value="P:nucleoside metabolic process"/>
    <property type="evidence" value="ECO:0007669"/>
    <property type="project" value="InterPro"/>
</dbReference>
<dbReference type="Proteomes" id="UP000452235">
    <property type="component" value="Unassembled WGS sequence"/>
</dbReference>
<dbReference type="SUPFAM" id="SSF52540">
    <property type="entry name" value="P-loop containing nucleoside triphosphate hydrolases"/>
    <property type="match status" value="1"/>
</dbReference>